<evidence type="ECO:0000313" key="5">
    <source>
        <dbReference type="EMBL" id="RAJ17847.1"/>
    </source>
</evidence>
<evidence type="ECO:0000313" key="6">
    <source>
        <dbReference type="Proteomes" id="UP000248703"/>
    </source>
</evidence>
<keyword evidence="6" id="KW-1185">Reference proteome</keyword>
<keyword evidence="2" id="KW-0472">Membrane</keyword>
<dbReference type="OrthoDB" id="8764943at2"/>
<organism evidence="5 6">
    <name type="scientific">Olleya aquimaris</name>
    <dbReference type="NCBI Taxonomy" id="639310"/>
    <lineage>
        <taxon>Bacteria</taxon>
        <taxon>Pseudomonadati</taxon>
        <taxon>Bacteroidota</taxon>
        <taxon>Flavobacteriia</taxon>
        <taxon>Flavobacteriales</taxon>
        <taxon>Flavobacteriaceae</taxon>
    </lineage>
</organism>
<sequence>MKHFFYLFFLCFYTLGYGQDLKVSGKISDENNQPIAFTNIVLYKLSSEGISVTKGVSSNEDGLFQFDELSSGKYRITASYIGYKTVDQQFDLDKSINLSLVLIEENQNLDEVLIVANKPTLKKEVDRLIFNVANTSLSEGSMLDVLRSTPGVLILGDVISVKNSSPTVYINDRKVQLSATELNQLLSNSSANSIQKIEVITNPPAKYDADSGVVLNIVMSKNLVTGYRGTVFGNYTQGVFPRYNAGLSQFYKTQKININLNYNYNHSKINRDNDEEINYLDNNTVSERWITDINRNTTSKTHNANLNFDYFINDNNTLSLSSTILYLPYFDYLTKGETNVDDLQGPDDYRFNAINYSQDDKYNIGTDLDYTLKFKNGAKLLLNTHFTKYDYNRKQHVNSDYFFPNNTSNFSTAFNTKNNQTTDILTSQLDFDLPTSDTSNLSFGAKFSMVNTTSDITQFDINQTTGEQTLNTANTNAFNYDESIIAGYLSYNKSWETWSFSGGLRAEYTDLEGQSPMTNLNNTQDYLELFPTLNLSWQAFDNTSLYTNYKRVIERPNYQDLNPFNFFLNDNTIVTGNPNLQPSFTNHFVVGSEINQRFTVEAYYKDISNQINELPLQDNDNNVLIYSPTNIGSTTEFGFDFITYFDMLDNWSVYFVTSFYNIEDEAMFNNQLIKTDQWSNYSVLSNDFSFLKDNSLTANFTLTYVGKNQQGFQIVDTRLVSDLSFSKKVFKKKGTISLAFADLFNQQDFAVRSKYANQNSRNFTNLDNRYVKLGFSYKFGNTTLETNERTKELKERERLED</sequence>
<dbReference type="Pfam" id="PF14905">
    <property type="entry name" value="OMP_b-brl_3"/>
    <property type="match status" value="1"/>
</dbReference>
<evidence type="ECO:0000256" key="2">
    <source>
        <dbReference type="ARBA" id="ARBA00023136"/>
    </source>
</evidence>
<evidence type="ECO:0000256" key="3">
    <source>
        <dbReference type="ARBA" id="ARBA00023237"/>
    </source>
</evidence>
<keyword evidence="3" id="KW-0998">Cell outer membrane</keyword>
<keyword evidence="5" id="KW-0675">Receptor</keyword>
<dbReference type="Gene3D" id="2.40.170.20">
    <property type="entry name" value="TonB-dependent receptor, beta-barrel domain"/>
    <property type="match status" value="1"/>
</dbReference>
<dbReference type="EMBL" id="QLLO01000001">
    <property type="protein sequence ID" value="RAJ17847.1"/>
    <property type="molecule type" value="Genomic_DNA"/>
</dbReference>
<accession>A0A327RW74</accession>
<dbReference type="Proteomes" id="UP000248703">
    <property type="component" value="Unassembled WGS sequence"/>
</dbReference>
<evidence type="ECO:0000256" key="1">
    <source>
        <dbReference type="ARBA" id="ARBA00004442"/>
    </source>
</evidence>
<dbReference type="InterPro" id="IPR041700">
    <property type="entry name" value="OMP_b-brl_3"/>
</dbReference>
<dbReference type="PANTHER" id="PTHR40980:SF4">
    <property type="entry name" value="TONB-DEPENDENT RECEPTOR-LIKE BETA-BARREL DOMAIN-CONTAINING PROTEIN"/>
    <property type="match status" value="1"/>
</dbReference>
<feature type="domain" description="Outer membrane protein beta-barrel" evidence="4">
    <location>
        <begin position="373"/>
        <end position="777"/>
    </location>
</feature>
<evidence type="ECO:0000259" key="4">
    <source>
        <dbReference type="Pfam" id="PF14905"/>
    </source>
</evidence>
<dbReference type="InterPro" id="IPR008969">
    <property type="entry name" value="CarboxyPept-like_regulatory"/>
</dbReference>
<dbReference type="InterPro" id="IPR036942">
    <property type="entry name" value="Beta-barrel_TonB_sf"/>
</dbReference>
<dbReference type="RefSeq" id="WP_111658487.1">
    <property type="nucleotide sequence ID" value="NZ_QLLO01000001.1"/>
</dbReference>
<dbReference type="GO" id="GO:0009279">
    <property type="term" value="C:cell outer membrane"/>
    <property type="evidence" value="ECO:0007669"/>
    <property type="project" value="UniProtKB-SubCell"/>
</dbReference>
<gene>
    <name evidence="5" type="ORF">LY08_00116</name>
</gene>
<comment type="caution">
    <text evidence="5">The sequence shown here is derived from an EMBL/GenBank/DDBJ whole genome shotgun (WGS) entry which is preliminary data.</text>
</comment>
<dbReference type="Pfam" id="PF13715">
    <property type="entry name" value="CarbopepD_reg_2"/>
    <property type="match status" value="1"/>
</dbReference>
<dbReference type="SUPFAM" id="SSF56935">
    <property type="entry name" value="Porins"/>
    <property type="match status" value="1"/>
</dbReference>
<dbReference type="Gene3D" id="2.60.40.1120">
    <property type="entry name" value="Carboxypeptidase-like, regulatory domain"/>
    <property type="match status" value="1"/>
</dbReference>
<comment type="subcellular location">
    <subcellularLocation>
        <location evidence="1">Cell outer membrane</location>
    </subcellularLocation>
</comment>
<dbReference type="PANTHER" id="PTHR40980">
    <property type="entry name" value="PLUG DOMAIN-CONTAINING PROTEIN"/>
    <property type="match status" value="1"/>
</dbReference>
<dbReference type="SUPFAM" id="SSF49464">
    <property type="entry name" value="Carboxypeptidase regulatory domain-like"/>
    <property type="match status" value="1"/>
</dbReference>
<dbReference type="AlphaFoldDB" id="A0A327RW74"/>
<proteinExistence type="predicted"/>
<protein>
    <submittedName>
        <fullName evidence="5">Outer membrane receptor protein involved in Fe transport</fullName>
    </submittedName>
</protein>
<reference evidence="5 6" key="1">
    <citation type="submission" date="2018-06" db="EMBL/GenBank/DDBJ databases">
        <title>Genomic Encyclopedia of Archaeal and Bacterial Type Strains, Phase II (KMG-II): from individual species to whole genera.</title>
        <authorList>
            <person name="Goeker M."/>
        </authorList>
    </citation>
    <scope>NUCLEOTIDE SEQUENCE [LARGE SCALE GENOMIC DNA]</scope>
    <source>
        <strain evidence="5 6">DSM 24464</strain>
    </source>
</reference>
<name>A0A327RW74_9FLAO</name>